<keyword evidence="4 5" id="KW-0472">Membrane</keyword>
<evidence type="ECO:0000256" key="1">
    <source>
        <dbReference type="ARBA" id="ARBA00004141"/>
    </source>
</evidence>
<dbReference type="EMBL" id="JACAZI010000002">
    <property type="protein sequence ID" value="KAF7368733.1"/>
    <property type="molecule type" value="Genomic_DNA"/>
</dbReference>
<dbReference type="InterPro" id="IPR007568">
    <property type="entry name" value="RTA1"/>
</dbReference>
<evidence type="ECO:0000256" key="3">
    <source>
        <dbReference type="ARBA" id="ARBA00022989"/>
    </source>
</evidence>
<evidence type="ECO:0000256" key="5">
    <source>
        <dbReference type="SAM" id="Phobius"/>
    </source>
</evidence>
<sequence>MSTNVTGLIGGDNNQYGYNPSKGVAIAFMVLFGISTFTHAGQAIYYKMWWLFPNRSSSDPTSSGPYMLQIVVTILSPDTAHRLCYSWLTARWYTIIFLSCDIIALVIQGAGGGIAASASNTDRATVNLGSNIMLAGIVFQFVAIVMYTLVGVEYLRRYLQDIPVRGQIPVDTARAPFTPRIRLMICALGFSTLVLLIRSLYRIVELAGGWNGTVIKTQAYFIWFDGGMVTLAIYTMNFCHPGLLLGPHEDSEKLEEKNIKLASVSSGSRT</sequence>
<dbReference type="Pfam" id="PF04479">
    <property type="entry name" value="RTA1"/>
    <property type="match status" value="1"/>
</dbReference>
<keyword evidence="3 5" id="KW-1133">Transmembrane helix</keyword>
<dbReference type="GO" id="GO:0005886">
    <property type="term" value="C:plasma membrane"/>
    <property type="evidence" value="ECO:0007669"/>
    <property type="project" value="TreeGrafter"/>
</dbReference>
<dbReference type="AlphaFoldDB" id="A0A8H6YX65"/>
<feature type="transmembrane region" description="Helical" evidence="5">
    <location>
        <begin position="221"/>
        <end position="239"/>
    </location>
</feature>
<feature type="transmembrane region" description="Helical" evidence="5">
    <location>
        <begin position="92"/>
        <end position="116"/>
    </location>
</feature>
<dbReference type="Proteomes" id="UP000620124">
    <property type="component" value="Unassembled WGS sequence"/>
</dbReference>
<keyword evidence="7" id="KW-1185">Reference proteome</keyword>
<comment type="caution">
    <text evidence="6">The sequence shown here is derived from an EMBL/GenBank/DDBJ whole genome shotgun (WGS) entry which is preliminary data.</text>
</comment>
<comment type="subcellular location">
    <subcellularLocation>
        <location evidence="1">Membrane</location>
        <topology evidence="1">Multi-pass membrane protein</topology>
    </subcellularLocation>
</comment>
<feature type="transmembrane region" description="Helical" evidence="5">
    <location>
        <begin position="183"/>
        <end position="201"/>
    </location>
</feature>
<dbReference type="PANTHER" id="PTHR31465:SF9">
    <property type="entry name" value="SPHINGOID LONG-CHAIN BASE TRANSPORTER RSB1"/>
    <property type="match status" value="1"/>
</dbReference>
<name>A0A8H6YX65_9AGAR</name>
<evidence type="ECO:0000313" key="6">
    <source>
        <dbReference type="EMBL" id="KAF7368733.1"/>
    </source>
</evidence>
<proteinExistence type="predicted"/>
<dbReference type="GO" id="GO:0000324">
    <property type="term" value="C:fungal-type vacuole"/>
    <property type="evidence" value="ECO:0007669"/>
    <property type="project" value="TreeGrafter"/>
</dbReference>
<evidence type="ECO:0000256" key="4">
    <source>
        <dbReference type="ARBA" id="ARBA00023136"/>
    </source>
</evidence>
<feature type="transmembrane region" description="Helical" evidence="5">
    <location>
        <begin position="24"/>
        <end position="46"/>
    </location>
</feature>
<protein>
    <submittedName>
        <fullName evidence="6">RTA1-domain-containing protein</fullName>
    </submittedName>
</protein>
<keyword evidence="2 5" id="KW-0812">Transmembrane</keyword>
<gene>
    <name evidence="6" type="ORF">MVEN_00198100</name>
</gene>
<organism evidence="6 7">
    <name type="scientific">Mycena venus</name>
    <dbReference type="NCBI Taxonomy" id="2733690"/>
    <lineage>
        <taxon>Eukaryota</taxon>
        <taxon>Fungi</taxon>
        <taxon>Dikarya</taxon>
        <taxon>Basidiomycota</taxon>
        <taxon>Agaricomycotina</taxon>
        <taxon>Agaricomycetes</taxon>
        <taxon>Agaricomycetidae</taxon>
        <taxon>Agaricales</taxon>
        <taxon>Marasmiineae</taxon>
        <taxon>Mycenaceae</taxon>
        <taxon>Mycena</taxon>
    </lineage>
</organism>
<dbReference type="OrthoDB" id="3358017at2759"/>
<evidence type="ECO:0000256" key="2">
    <source>
        <dbReference type="ARBA" id="ARBA00022692"/>
    </source>
</evidence>
<accession>A0A8H6YX65</accession>
<feature type="transmembrane region" description="Helical" evidence="5">
    <location>
        <begin position="128"/>
        <end position="150"/>
    </location>
</feature>
<reference evidence="6" key="1">
    <citation type="submission" date="2020-05" db="EMBL/GenBank/DDBJ databases">
        <title>Mycena genomes resolve the evolution of fungal bioluminescence.</title>
        <authorList>
            <person name="Tsai I.J."/>
        </authorList>
    </citation>
    <scope>NUCLEOTIDE SEQUENCE</scope>
    <source>
        <strain evidence="6">CCC161011</strain>
    </source>
</reference>
<evidence type="ECO:0000313" key="7">
    <source>
        <dbReference type="Proteomes" id="UP000620124"/>
    </source>
</evidence>
<dbReference type="PANTHER" id="PTHR31465">
    <property type="entry name" value="PROTEIN RTA1-RELATED"/>
    <property type="match status" value="1"/>
</dbReference>